<dbReference type="AlphaFoldDB" id="A0A0K2T2E4"/>
<dbReference type="EMBL" id="HACA01002609">
    <property type="protein sequence ID" value="CDW19970.1"/>
    <property type="molecule type" value="Transcribed_RNA"/>
</dbReference>
<name>A0A0K2T2E4_LEPSM</name>
<accession>A0A0K2T2E4</accession>
<reference evidence="1" key="1">
    <citation type="submission" date="2014-05" db="EMBL/GenBank/DDBJ databases">
        <authorList>
            <person name="Chronopoulou M."/>
        </authorList>
    </citation>
    <scope>NUCLEOTIDE SEQUENCE</scope>
    <source>
        <tissue evidence="1">Whole organism</tissue>
    </source>
</reference>
<sequence>MLCFFYLLIAKIVLAVTEYFGKMFRKVLISHIVEILELFIN</sequence>
<proteinExistence type="predicted"/>
<organism evidence="1">
    <name type="scientific">Lepeophtheirus salmonis</name>
    <name type="common">Salmon louse</name>
    <name type="synonym">Caligus salmonis</name>
    <dbReference type="NCBI Taxonomy" id="72036"/>
    <lineage>
        <taxon>Eukaryota</taxon>
        <taxon>Metazoa</taxon>
        <taxon>Ecdysozoa</taxon>
        <taxon>Arthropoda</taxon>
        <taxon>Crustacea</taxon>
        <taxon>Multicrustacea</taxon>
        <taxon>Hexanauplia</taxon>
        <taxon>Copepoda</taxon>
        <taxon>Siphonostomatoida</taxon>
        <taxon>Caligidae</taxon>
        <taxon>Lepeophtheirus</taxon>
    </lineage>
</organism>
<protein>
    <submittedName>
        <fullName evidence="1">Uncharacterized protein</fullName>
    </submittedName>
</protein>
<evidence type="ECO:0000313" key="1">
    <source>
        <dbReference type="EMBL" id="CDW19970.1"/>
    </source>
</evidence>